<evidence type="ECO:0000313" key="2">
    <source>
        <dbReference type="Proteomes" id="UP000033935"/>
    </source>
</evidence>
<organism evidence="1 2">
    <name type="scientific">Candidatus Uhrbacteria bacterium GW2011_GWF2_39_13</name>
    <dbReference type="NCBI Taxonomy" id="1618995"/>
    <lineage>
        <taxon>Bacteria</taxon>
        <taxon>Candidatus Uhriibacteriota</taxon>
    </lineage>
</organism>
<protein>
    <submittedName>
        <fullName evidence="1">Uncharacterized protein</fullName>
    </submittedName>
</protein>
<dbReference type="Proteomes" id="UP000033935">
    <property type="component" value="Unassembled WGS sequence"/>
</dbReference>
<dbReference type="EMBL" id="LBWG01000042">
    <property type="protein sequence ID" value="KKR02979.1"/>
    <property type="molecule type" value="Genomic_DNA"/>
</dbReference>
<sequence>LDQVSLDYSPDTGMLLTRYAPLRRSPPDIATRDAPRLACVKPAASVHPEPGSNSSL</sequence>
<dbReference type="AlphaFoldDB" id="A0A0G0MFX9"/>
<name>A0A0G0MFX9_9BACT</name>
<evidence type="ECO:0000313" key="1">
    <source>
        <dbReference type="EMBL" id="KKR02979.1"/>
    </source>
</evidence>
<gene>
    <name evidence="1" type="ORF">UT30_C0042G0001</name>
</gene>
<comment type="caution">
    <text evidence="1">The sequence shown here is derived from an EMBL/GenBank/DDBJ whole genome shotgun (WGS) entry which is preliminary data.</text>
</comment>
<proteinExistence type="predicted"/>
<reference evidence="1 2" key="1">
    <citation type="journal article" date="2015" name="Nature">
        <title>rRNA introns, odd ribosomes, and small enigmatic genomes across a large radiation of phyla.</title>
        <authorList>
            <person name="Brown C.T."/>
            <person name="Hug L.A."/>
            <person name="Thomas B.C."/>
            <person name="Sharon I."/>
            <person name="Castelle C.J."/>
            <person name="Singh A."/>
            <person name="Wilkins M.J."/>
            <person name="Williams K.H."/>
            <person name="Banfield J.F."/>
        </authorList>
    </citation>
    <scope>NUCLEOTIDE SEQUENCE [LARGE SCALE GENOMIC DNA]</scope>
</reference>
<feature type="non-terminal residue" evidence="1">
    <location>
        <position position="1"/>
    </location>
</feature>
<accession>A0A0G0MFX9</accession>